<dbReference type="OrthoDB" id="2578108at2759"/>
<dbReference type="VEuPathDB" id="FungiDB:CNAG_07920"/>
<dbReference type="Proteomes" id="UP000010091">
    <property type="component" value="Chromosome 13"/>
</dbReference>
<organism evidence="2 3">
    <name type="scientific">Cryptococcus neoformans (strain H99 / ATCC 208821 / CBS 10515 / FGSC 9487)</name>
    <name type="common">Cryptococcus neoformans var. grubii serotype A</name>
    <dbReference type="NCBI Taxonomy" id="235443"/>
    <lineage>
        <taxon>Eukaryota</taxon>
        <taxon>Fungi</taxon>
        <taxon>Dikarya</taxon>
        <taxon>Basidiomycota</taxon>
        <taxon>Agaricomycotina</taxon>
        <taxon>Tremellomycetes</taxon>
        <taxon>Tremellales</taxon>
        <taxon>Cryptococcaceae</taxon>
        <taxon>Cryptococcus</taxon>
        <taxon>Cryptococcus neoformans species complex</taxon>
    </lineage>
</organism>
<keyword evidence="3" id="KW-1185">Reference proteome</keyword>
<reference evidence="2 3" key="1">
    <citation type="journal article" date="2014" name="PLoS Genet.">
        <title>Analysis of the genome and transcriptome of Cryptococcus neoformans var. grubii reveals complex RNA expression and microevolution leading to virulence attenuation.</title>
        <authorList>
            <person name="Janbon G."/>
            <person name="Ormerod K.L."/>
            <person name="Paulet D."/>
            <person name="Byrnes E.J.III."/>
            <person name="Yadav V."/>
            <person name="Chatterjee G."/>
            <person name="Mullapudi N."/>
            <person name="Hon C.C."/>
            <person name="Billmyre R.B."/>
            <person name="Brunel F."/>
            <person name="Bahn Y.S."/>
            <person name="Chen W."/>
            <person name="Chen Y."/>
            <person name="Chow E.W."/>
            <person name="Coppee J.Y."/>
            <person name="Floyd-Averette A."/>
            <person name="Gaillardin C."/>
            <person name="Gerik K.J."/>
            <person name="Goldberg J."/>
            <person name="Gonzalez-Hilarion S."/>
            <person name="Gujja S."/>
            <person name="Hamlin J.L."/>
            <person name="Hsueh Y.P."/>
            <person name="Ianiri G."/>
            <person name="Jones S."/>
            <person name="Kodira C.D."/>
            <person name="Kozubowski L."/>
            <person name="Lam W."/>
            <person name="Marra M."/>
            <person name="Mesner L.D."/>
            <person name="Mieczkowski P.A."/>
            <person name="Moyrand F."/>
            <person name="Nielsen K."/>
            <person name="Proux C."/>
            <person name="Rossignol T."/>
            <person name="Schein J.E."/>
            <person name="Sun S."/>
            <person name="Wollschlaeger C."/>
            <person name="Wood I.A."/>
            <person name="Zeng Q."/>
            <person name="Neuveglise C."/>
            <person name="Newlon C.S."/>
            <person name="Perfect J.R."/>
            <person name="Lodge J.K."/>
            <person name="Idnurm A."/>
            <person name="Stajich J.E."/>
            <person name="Kronstad J.W."/>
            <person name="Sanyal K."/>
            <person name="Heitman J."/>
            <person name="Fraser J.A."/>
            <person name="Cuomo C.A."/>
            <person name="Dietrich F.S."/>
        </authorList>
    </citation>
    <scope>NUCLEOTIDE SEQUENCE [LARGE SCALE GENOMIC DNA]</scope>
    <source>
        <strain evidence="3">H99 / ATCC 208821 / CBS 10515 / FGSC 9487</strain>
    </source>
</reference>
<sequence>MFSQNPARSIQDRPDENAVSPIDDIWDRATPDDSFGSDTEDSDEEGEDLAARDTPFGDREGQEGDSRTTRDEGINAELYCAARKGRCRMNKSVKAALNKVLSAQRKALVEFCVQHDVRLASAERYANTQKHRRESGTWQLWRRSRMRRATLLEKFGEEIKMPRSSNLRASSSSGNPYDRTNDVIEAASIGPKTTLPQIAVVRCRCVLCPRVGRTAHLEFSEAHNQPLSSSSGADDVAAPTLPSVPLSDDLASSDISIPRCSPPASQFMSLSDDTYPPPLSGQETSQGSLEREFMDINDGQGYDDLPVVMMDESLLETGFEGDGYGGVIRDRLSHQLSKWPTKVPES</sequence>
<evidence type="ECO:0000313" key="2">
    <source>
        <dbReference type="EMBL" id="AFR98492.1"/>
    </source>
</evidence>
<feature type="compositionally biased region" description="Acidic residues" evidence="1">
    <location>
        <begin position="38"/>
        <end position="48"/>
    </location>
</feature>
<dbReference type="EMBL" id="CP003832">
    <property type="protein sequence ID" value="AFR98492.1"/>
    <property type="molecule type" value="Genomic_DNA"/>
</dbReference>
<feature type="compositionally biased region" description="Low complexity" evidence="1">
    <location>
        <begin position="246"/>
        <end position="257"/>
    </location>
</feature>
<dbReference type="AlphaFoldDB" id="J9VVL1"/>
<proteinExistence type="predicted"/>
<evidence type="ECO:0000256" key="1">
    <source>
        <dbReference type="SAM" id="MobiDB-lite"/>
    </source>
</evidence>
<dbReference type="KEGG" id="cng:CNAG_07920"/>
<name>J9VVL1_CRYN9</name>
<feature type="compositionally biased region" description="Polar residues" evidence="1">
    <location>
        <begin position="222"/>
        <end position="232"/>
    </location>
</feature>
<feature type="region of interest" description="Disordered" evidence="1">
    <location>
        <begin position="222"/>
        <end position="287"/>
    </location>
</feature>
<feature type="compositionally biased region" description="Basic and acidic residues" evidence="1">
    <location>
        <begin position="49"/>
        <end position="70"/>
    </location>
</feature>
<feature type="region of interest" description="Disordered" evidence="1">
    <location>
        <begin position="1"/>
        <end position="70"/>
    </location>
</feature>
<dbReference type="HOGENOM" id="CLU_801719_0_0_1"/>
<protein>
    <submittedName>
        <fullName evidence="2">Uncharacterized protein</fullName>
    </submittedName>
</protein>
<dbReference type="RefSeq" id="XP_012053545.1">
    <property type="nucleotide sequence ID" value="XM_012198155.1"/>
</dbReference>
<gene>
    <name evidence="2" type="ORF">CNAG_07920</name>
</gene>
<accession>J9VVL1</accession>
<evidence type="ECO:0000313" key="3">
    <source>
        <dbReference type="Proteomes" id="UP000010091"/>
    </source>
</evidence>
<feature type="compositionally biased region" description="Polar residues" evidence="1">
    <location>
        <begin position="263"/>
        <end position="272"/>
    </location>
</feature>
<dbReference type="GeneID" id="23890728"/>